<evidence type="ECO:0000259" key="15">
    <source>
        <dbReference type="Pfam" id="PF05173"/>
    </source>
</evidence>
<gene>
    <name evidence="12" type="primary">dapB</name>
    <name evidence="16" type="ordered locus">STHERM_c08680</name>
</gene>
<comment type="pathway">
    <text evidence="8 12">Amino-acid biosynthesis; L-lysine biosynthesis via DAP pathway; (S)-tetrahydrodipicolinate from L-aspartate: step 4/4.</text>
</comment>
<feature type="active site" description="Proton donor/acceptor" evidence="12">
    <location>
        <position position="137"/>
    </location>
</feature>
<dbReference type="InterPro" id="IPR036291">
    <property type="entry name" value="NAD(P)-bd_dom_sf"/>
</dbReference>
<comment type="catalytic activity">
    <reaction evidence="10 12">
        <text>(S)-2,3,4,5-tetrahydrodipicolinate + NADP(+) + H2O = (2S,4S)-4-hydroxy-2,3,4,5-tetrahydrodipicolinate + NADPH + H(+)</text>
        <dbReference type="Rhea" id="RHEA:35331"/>
        <dbReference type="ChEBI" id="CHEBI:15377"/>
        <dbReference type="ChEBI" id="CHEBI:15378"/>
        <dbReference type="ChEBI" id="CHEBI:16845"/>
        <dbReference type="ChEBI" id="CHEBI:57783"/>
        <dbReference type="ChEBI" id="CHEBI:58349"/>
        <dbReference type="ChEBI" id="CHEBI:67139"/>
        <dbReference type="EC" id="1.17.1.8"/>
    </reaction>
</comment>
<reference evidence="16 17" key="2">
    <citation type="journal article" date="2010" name="J. Bacteriol.">
        <title>Genome sequence of the polysaccharide-degrading, thermophilic anaerobe Spirochaeta thermophila DSM 6192.</title>
        <authorList>
            <person name="Angelov A."/>
            <person name="Liebl S."/>
            <person name="Ballschmiter M."/>
            <person name="Bomeke M."/>
            <person name="Lehmann R."/>
            <person name="Liesegang H."/>
            <person name="Daniel R."/>
            <person name="Liebl W."/>
        </authorList>
    </citation>
    <scope>NUCLEOTIDE SEQUENCE [LARGE SCALE GENOMIC DNA]</scope>
    <source>
        <strain evidence="17">ATCC 49972 / DSM 6192 / RI 19.B1</strain>
    </source>
</reference>
<comment type="caution">
    <text evidence="12">Was originally thought to be a dihydrodipicolinate reductase (DHDPR), catalyzing the conversion of dihydrodipicolinate to tetrahydrodipicolinate. However, it was shown in E.coli that the substrate of the enzymatic reaction is not dihydrodipicolinate (DHDP) but in fact (2S,4S)-4-hydroxy-2,3,4,5-tetrahydrodipicolinic acid (HTPA), the product released by the DapA-catalyzed reaction.</text>
</comment>
<comment type="similarity">
    <text evidence="1 12">Belongs to the DapB family.</text>
</comment>
<dbReference type="SUPFAM" id="SSF55347">
    <property type="entry name" value="Glyceraldehyde-3-phosphate dehydrogenase-like, C-terminal domain"/>
    <property type="match status" value="1"/>
</dbReference>
<name>E0RS30_WINT6</name>
<dbReference type="AlphaFoldDB" id="E0RS30"/>
<dbReference type="PANTHER" id="PTHR20836:SF0">
    <property type="entry name" value="4-HYDROXY-TETRAHYDRODIPICOLINATE REDUCTASE 1, CHLOROPLASTIC-RELATED"/>
    <property type="match status" value="1"/>
</dbReference>
<feature type="binding site" evidence="12">
    <location>
        <begin position="147"/>
        <end position="148"/>
    </location>
    <ligand>
        <name>(S)-2,3,4,5-tetrahydrodipicolinate</name>
        <dbReference type="ChEBI" id="CHEBI:16845"/>
    </ligand>
</feature>
<dbReference type="Proteomes" id="UP000001296">
    <property type="component" value="Chromosome"/>
</dbReference>
<dbReference type="Pfam" id="PF01113">
    <property type="entry name" value="DapB_N"/>
    <property type="match status" value="1"/>
</dbReference>
<dbReference type="NCBIfam" id="TIGR00036">
    <property type="entry name" value="dapB"/>
    <property type="match status" value="1"/>
</dbReference>
<dbReference type="GO" id="GO:0008839">
    <property type="term" value="F:4-hydroxy-tetrahydrodipicolinate reductase"/>
    <property type="evidence" value="ECO:0007669"/>
    <property type="project" value="UniProtKB-UniRule"/>
</dbReference>
<dbReference type="GO" id="GO:0050661">
    <property type="term" value="F:NADP binding"/>
    <property type="evidence" value="ECO:0007669"/>
    <property type="project" value="UniProtKB-UniRule"/>
</dbReference>
<dbReference type="Gene3D" id="3.40.50.720">
    <property type="entry name" value="NAD(P)-binding Rossmann-like Domain"/>
    <property type="match status" value="1"/>
</dbReference>
<keyword evidence="13" id="KW-0812">Transmembrane</keyword>
<keyword evidence="7 12" id="KW-0457">Lysine biosynthesis</keyword>
<accession>E0RS30</accession>
<comment type="subcellular location">
    <subcellularLocation>
        <location evidence="12">Cytoplasm</location>
    </subcellularLocation>
</comment>
<evidence type="ECO:0000256" key="7">
    <source>
        <dbReference type="ARBA" id="ARBA00023154"/>
    </source>
</evidence>
<proteinExistence type="inferred from homology"/>
<keyword evidence="13" id="KW-0472">Membrane</keyword>
<dbReference type="InterPro" id="IPR022663">
    <property type="entry name" value="DapB_C"/>
</dbReference>
<dbReference type="SUPFAM" id="SSF51735">
    <property type="entry name" value="NAD(P)-binding Rossmann-fold domains"/>
    <property type="match status" value="1"/>
</dbReference>
<dbReference type="GO" id="GO:0016726">
    <property type="term" value="F:oxidoreductase activity, acting on CH or CH2 groups, NAD or NADP as acceptor"/>
    <property type="evidence" value="ECO:0007669"/>
    <property type="project" value="UniProtKB-UniRule"/>
</dbReference>
<organism evidence="16 17">
    <name type="scientific">Winmispira thermophila (strain ATCC 49972 / DSM 6192 / RI 19.B1)</name>
    <name type="common">Spirochaeta thermophila</name>
    <dbReference type="NCBI Taxonomy" id="665571"/>
    <lineage>
        <taxon>Bacteria</taxon>
        <taxon>Pseudomonadati</taxon>
        <taxon>Spirochaetota</taxon>
        <taxon>Spirochaetia</taxon>
        <taxon>Winmispirales</taxon>
        <taxon>Winmispiraceae</taxon>
        <taxon>Winmispira</taxon>
    </lineage>
</organism>
<feature type="transmembrane region" description="Helical" evidence="13">
    <location>
        <begin position="99"/>
        <end position="119"/>
    </location>
</feature>
<evidence type="ECO:0000256" key="3">
    <source>
        <dbReference type="ARBA" id="ARBA00022857"/>
    </source>
</evidence>
<reference key="1">
    <citation type="submission" date="2009-08" db="EMBL/GenBank/DDBJ databases">
        <title>The genome sequence of Spirochaeta thermophila DSM6192.</title>
        <authorList>
            <person name="Angelov A."/>
            <person name="Mientus M."/>
            <person name="Wittenberg S."/>
            <person name="Lehmann R."/>
            <person name="Liesegang H."/>
            <person name="Daniel R."/>
            <person name="Liebl W."/>
        </authorList>
    </citation>
    <scope>NUCLEOTIDE SEQUENCE</scope>
    <source>
        <strain>DSM 6192</strain>
    </source>
</reference>
<dbReference type="GO" id="GO:0005829">
    <property type="term" value="C:cytosol"/>
    <property type="evidence" value="ECO:0007669"/>
    <property type="project" value="TreeGrafter"/>
</dbReference>
<dbReference type="CDD" id="cd02274">
    <property type="entry name" value="DHDPR_N"/>
    <property type="match status" value="1"/>
</dbReference>
<evidence type="ECO:0000256" key="13">
    <source>
        <dbReference type="SAM" id="Phobius"/>
    </source>
</evidence>
<comment type="caution">
    <text evidence="12">Lacks conserved residue(s) required for the propagation of feature annotation.</text>
</comment>
<dbReference type="HOGENOM" id="CLU_047479_1_0_12"/>
<evidence type="ECO:0000256" key="4">
    <source>
        <dbReference type="ARBA" id="ARBA00022915"/>
    </source>
</evidence>
<dbReference type="EC" id="1.17.1.8" evidence="9 12"/>
<evidence type="ECO:0000256" key="10">
    <source>
        <dbReference type="ARBA" id="ARBA00049080"/>
    </source>
</evidence>
<evidence type="ECO:0000256" key="1">
    <source>
        <dbReference type="ARBA" id="ARBA00006642"/>
    </source>
</evidence>
<dbReference type="PANTHER" id="PTHR20836">
    <property type="entry name" value="DIHYDRODIPICOLINATE REDUCTASE"/>
    <property type="match status" value="1"/>
</dbReference>
<comment type="function">
    <text evidence="12">Catalyzes the conversion of 4-hydroxy-tetrahydrodipicolinate (HTPA) to tetrahydrodipicolinate.</text>
</comment>
<keyword evidence="5 12" id="KW-0560">Oxidoreductase</keyword>
<dbReference type="GO" id="GO:0009089">
    <property type="term" value="P:lysine biosynthetic process via diaminopimelate"/>
    <property type="evidence" value="ECO:0007669"/>
    <property type="project" value="UniProtKB-UniRule"/>
</dbReference>
<feature type="active site" description="Proton donor" evidence="12">
    <location>
        <position position="141"/>
    </location>
</feature>
<feature type="domain" description="Dihydrodipicolinate reductase N-terminal" evidence="14">
    <location>
        <begin position="1"/>
        <end position="105"/>
    </location>
</feature>
<feature type="domain" description="Dihydrodipicolinate reductase C-terminal" evidence="15">
    <location>
        <begin position="108"/>
        <end position="239"/>
    </location>
</feature>
<dbReference type="HAMAP" id="MF_00102">
    <property type="entry name" value="DapB"/>
    <property type="match status" value="1"/>
</dbReference>
<dbReference type="eggNOG" id="COG0289">
    <property type="taxonomic scope" value="Bacteria"/>
</dbReference>
<evidence type="ECO:0000256" key="2">
    <source>
        <dbReference type="ARBA" id="ARBA00022605"/>
    </source>
</evidence>
<dbReference type="RefSeq" id="WP_013313658.1">
    <property type="nucleotide sequence ID" value="NC_014484.1"/>
</dbReference>
<dbReference type="Gene3D" id="3.30.360.10">
    <property type="entry name" value="Dihydrodipicolinate Reductase, domain 2"/>
    <property type="match status" value="1"/>
</dbReference>
<dbReference type="PIRSF" id="PIRSF000161">
    <property type="entry name" value="DHPR"/>
    <property type="match status" value="1"/>
</dbReference>
<dbReference type="PaxDb" id="665571-STHERM_c08680"/>
<dbReference type="InterPro" id="IPR000846">
    <property type="entry name" value="DapB_N"/>
</dbReference>
<evidence type="ECO:0000256" key="8">
    <source>
        <dbReference type="ARBA" id="ARBA00037922"/>
    </source>
</evidence>
<evidence type="ECO:0000256" key="12">
    <source>
        <dbReference type="HAMAP-Rule" id="MF_00102"/>
    </source>
</evidence>
<keyword evidence="3 12" id="KW-0521">NADP</keyword>
<evidence type="ECO:0000313" key="16">
    <source>
        <dbReference type="EMBL" id="ADN01817.1"/>
    </source>
</evidence>
<dbReference type="Pfam" id="PF05173">
    <property type="entry name" value="DapB_C"/>
    <property type="match status" value="1"/>
</dbReference>
<evidence type="ECO:0000313" key="17">
    <source>
        <dbReference type="Proteomes" id="UP000001296"/>
    </source>
</evidence>
<dbReference type="InterPro" id="IPR023940">
    <property type="entry name" value="DHDPR_bac"/>
</dbReference>
<dbReference type="EMBL" id="CP001698">
    <property type="protein sequence ID" value="ADN01817.1"/>
    <property type="molecule type" value="Genomic_DNA"/>
</dbReference>
<evidence type="ECO:0000256" key="5">
    <source>
        <dbReference type="ARBA" id="ARBA00023002"/>
    </source>
</evidence>
<evidence type="ECO:0000256" key="9">
    <source>
        <dbReference type="ARBA" id="ARBA00038983"/>
    </source>
</evidence>
<comment type="catalytic activity">
    <reaction evidence="11 12">
        <text>(S)-2,3,4,5-tetrahydrodipicolinate + NAD(+) + H2O = (2S,4S)-4-hydroxy-2,3,4,5-tetrahydrodipicolinate + NADH + H(+)</text>
        <dbReference type="Rhea" id="RHEA:35323"/>
        <dbReference type="ChEBI" id="CHEBI:15377"/>
        <dbReference type="ChEBI" id="CHEBI:15378"/>
        <dbReference type="ChEBI" id="CHEBI:16845"/>
        <dbReference type="ChEBI" id="CHEBI:57540"/>
        <dbReference type="ChEBI" id="CHEBI:57945"/>
        <dbReference type="ChEBI" id="CHEBI:67139"/>
        <dbReference type="EC" id="1.17.1.8"/>
    </reaction>
</comment>
<keyword evidence="12" id="KW-0963">Cytoplasm</keyword>
<evidence type="ECO:0000256" key="11">
    <source>
        <dbReference type="ARBA" id="ARBA00049396"/>
    </source>
</evidence>
<feature type="binding site" evidence="12">
    <location>
        <begin position="78"/>
        <end position="80"/>
    </location>
    <ligand>
        <name>NAD(+)</name>
        <dbReference type="ChEBI" id="CHEBI:57540"/>
    </ligand>
</feature>
<dbReference type="UniPathway" id="UPA00034">
    <property type="reaction ID" value="UER00018"/>
</dbReference>
<feature type="binding site" evidence="12">
    <location>
        <position position="138"/>
    </location>
    <ligand>
        <name>(S)-2,3,4,5-tetrahydrodipicolinate</name>
        <dbReference type="ChEBI" id="CHEBI:16845"/>
    </ligand>
</feature>
<dbReference type="GO" id="GO:0051287">
    <property type="term" value="F:NAD binding"/>
    <property type="evidence" value="ECO:0007669"/>
    <property type="project" value="UniProtKB-UniRule"/>
</dbReference>
<dbReference type="KEGG" id="sta:STHERM_c08680"/>
<keyword evidence="13" id="KW-1133">Transmembrane helix</keyword>
<feature type="binding site" evidence="12">
    <location>
        <begin position="102"/>
        <end position="105"/>
    </location>
    <ligand>
        <name>NAD(+)</name>
        <dbReference type="ChEBI" id="CHEBI:57540"/>
    </ligand>
</feature>
<sequence>MKVVLVGYGRMGREVELVLRERGHEVTCRVDPSGSGDAPRLTPSLLSGADMAIEFSHASSVVANCGIYVEAGVPAVVGTTGWTDRIEDVRRMVGGKIGYLWGSNFSIGAHLFFALAVYATKLANAFPEYDVLAYELHHRRKKDSPSGTALTLAQKVLEASTRKRRVVTERLSRAPEPDELHVASVRGGEVPGTHTFMLDSEADTVEITHRARNRKGFAVGAVRAAEWLLGRKGFFTVETFIDDIFGEVANV</sequence>
<protein>
    <recommendedName>
        <fullName evidence="9 12">4-hydroxy-tetrahydrodipicolinate reductase</fullName>
        <shortName evidence="12">HTPA reductase</shortName>
        <ecNumber evidence="9 12">1.17.1.8</ecNumber>
    </recommendedName>
</protein>
<keyword evidence="6 12" id="KW-0520">NAD</keyword>
<evidence type="ECO:0000259" key="14">
    <source>
        <dbReference type="Pfam" id="PF01113"/>
    </source>
</evidence>
<comment type="subunit">
    <text evidence="12">Homotetramer.</text>
</comment>
<keyword evidence="4 12" id="KW-0220">Diaminopimelate biosynthesis</keyword>
<keyword evidence="2 12" id="KW-0028">Amino-acid biosynthesis</keyword>
<dbReference type="GO" id="GO:0019877">
    <property type="term" value="P:diaminopimelate biosynthetic process"/>
    <property type="evidence" value="ECO:0007669"/>
    <property type="project" value="UniProtKB-UniRule"/>
</dbReference>
<evidence type="ECO:0000256" key="6">
    <source>
        <dbReference type="ARBA" id="ARBA00023027"/>
    </source>
</evidence>